<name>A0A381LBJ3_BLUGR</name>
<gene>
    <name evidence="2" type="ORF">BGT96224V2_LOCUS3657</name>
</gene>
<evidence type="ECO:0000256" key="1">
    <source>
        <dbReference type="SAM" id="MobiDB-lite"/>
    </source>
</evidence>
<dbReference type="EMBL" id="UIGY01000082">
    <property type="protein sequence ID" value="SUZ10481.1"/>
    <property type="molecule type" value="Genomic_DNA"/>
</dbReference>
<dbReference type="AlphaFoldDB" id="A0A381LBJ3"/>
<organism evidence="2">
    <name type="scientific">Blumeria graminis f. sp. tritici 96224</name>
    <dbReference type="NCBI Taxonomy" id="1268274"/>
    <lineage>
        <taxon>Eukaryota</taxon>
        <taxon>Fungi</taxon>
        <taxon>Dikarya</taxon>
        <taxon>Ascomycota</taxon>
        <taxon>Pezizomycotina</taxon>
        <taxon>Leotiomycetes</taxon>
        <taxon>Erysiphales</taxon>
        <taxon>Erysiphaceae</taxon>
        <taxon>Blumeria</taxon>
    </lineage>
</organism>
<feature type="compositionally biased region" description="Polar residues" evidence="1">
    <location>
        <begin position="39"/>
        <end position="55"/>
    </location>
</feature>
<accession>A0A381LBJ3</accession>
<sequence>MSTMEYKRPKCSVPFLIISHDVKGSVQPSAAVTRPSEIKSINENPSSTIQPQNTGPHLEKSNDAYNKLPDISDRSS</sequence>
<feature type="non-terminal residue" evidence="2">
    <location>
        <position position="76"/>
    </location>
</feature>
<protein>
    <submittedName>
        <fullName evidence="2">BgtAc-30933</fullName>
    </submittedName>
</protein>
<evidence type="ECO:0000313" key="2">
    <source>
        <dbReference type="EMBL" id="SUZ10481.1"/>
    </source>
</evidence>
<reference evidence="2" key="1">
    <citation type="submission" date="2018-07" db="EMBL/GenBank/DDBJ databases">
        <authorList>
            <person name="Quirk P.G."/>
            <person name="Krulwich T.A."/>
        </authorList>
    </citation>
    <scope>NUCLEOTIDE SEQUENCE</scope>
    <source>
        <strain evidence="2">96224</strain>
    </source>
</reference>
<feature type="region of interest" description="Disordered" evidence="1">
    <location>
        <begin position="24"/>
        <end position="76"/>
    </location>
</feature>
<proteinExistence type="predicted"/>